<feature type="compositionally biased region" description="Polar residues" evidence="1">
    <location>
        <begin position="1"/>
        <end position="29"/>
    </location>
</feature>
<keyword evidence="2" id="KW-0966">Cell projection</keyword>
<reference evidence="3" key="1">
    <citation type="submission" date="2016-10" db="EMBL/GenBank/DDBJ databases">
        <authorList>
            <person name="Varghese N."/>
            <person name="Submissions S."/>
        </authorList>
    </citation>
    <scope>NUCLEOTIDE SEQUENCE [LARGE SCALE GENOMIC DNA]</scope>
    <source>
        <strain evidence="3">DSM 11706</strain>
    </source>
</reference>
<gene>
    <name evidence="2" type="ORF">SAMN05421670_2572</name>
</gene>
<dbReference type="AlphaFoldDB" id="A0A1I5ZBM7"/>
<feature type="region of interest" description="Disordered" evidence="1">
    <location>
        <begin position="1"/>
        <end position="54"/>
    </location>
</feature>
<name>A0A1I5ZBM7_9BACI</name>
<dbReference type="EMBL" id="FOXU01000004">
    <property type="protein sequence ID" value="SFQ53527.1"/>
    <property type="molecule type" value="Genomic_DNA"/>
</dbReference>
<keyword evidence="2" id="KW-0969">Cilium</keyword>
<evidence type="ECO:0000256" key="1">
    <source>
        <dbReference type="SAM" id="MobiDB-lite"/>
    </source>
</evidence>
<dbReference type="Proteomes" id="UP000198734">
    <property type="component" value="Unassembled WGS sequence"/>
</dbReference>
<dbReference type="Gene3D" id="3.30.160.170">
    <property type="entry name" value="FlaG-like"/>
    <property type="match status" value="1"/>
</dbReference>
<dbReference type="InterPro" id="IPR035924">
    <property type="entry name" value="FlaG-like_sf"/>
</dbReference>
<keyword evidence="2" id="KW-0282">Flagellum</keyword>
<dbReference type="Pfam" id="PF03646">
    <property type="entry name" value="FlaG"/>
    <property type="match status" value="1"/>
</dbReference>
<evidence type="ECO:0000313" key="3">
    <source>
        <dbReference type="Proteomes" id="UP000198734"/>
    </source>
</evidence>
<accession>A0A1I5ZBM7</accession>
<keyword evidence="3" id="KW-1185">Reference proteome</keyword>
<dbReference type="PANTHER" id="PTHR37166">
    <property type="entry name" value="PROTEIN FLAG"/>
    <property type="match status" value="1"/>
</dbReference>
<dbReference type="STRING" id="126156.SAMN05421670_2572"/>
<dbReference type="RefSeq" id="WP_093537288.1">
    <property type="nucleotide sequence ID" value="NZ_FOXU01000004.1"/>
</dbReference>
<dbReference type="SUPFAM" id="SSF160214">
    <property type="entry name" value="FlaG-like"/>
    <property type="match status" value="1"/>
</dbReference>
<sequence>MVNRITESGNNSSISFSIKQENIGRQTISEGKMVTPEMQDTPKNEDLSVENLSSDKVKKMTESLNDFLETTSTKLRYEFHEKLEKYYVTLVDTETDQLVREIPNKKLMDMYASMLDFIGVLIDKKI</sequence>
<evidence type="ECO:0000313" key="2">
    <source>
        <dbReference type="EMBL" id="SFQ53527.1"/>
    </source>
</evidence>
<organism evidence="2 3">
    <name type="scientific">Psychrobacillus psychrotolerans</name>
    <dbReference type="NCBI Taxonomy" id="126156"/>
    <lineage>
        <taxon>Bacteria</taxon>
        <taxon>Bacillati</taxon>
        <taxon>Bacillota</taxon>
        <taxon>Bacilli</taxon>
        <taxon>Bacillales</taxon>
        <taxon>Bacillaceae</taxon>
        <taxon>Psychrobacillus</taxon>
    </lineage>
</organism>
<dbReference type="InterPro" id="IPR005186">
    <property type="entry name" value="FlaG"/>
</dbReference>
<proteinExistence type="predicted"/>
<dbReference type="OrthoDB" id="9799867at2"/>
<protein>
    <submittedName>
        <fullName evidence="2">Flagellar protein FlaG</fullName>
    </submittedName>
</protein>
<dbReference type="PANTHER" id="PTHR37166:SF1">
    <property type="entry name" value="PROTEIN FLAG"/>
    <property type="match status" value="1"/>
</dbReference>